<comment type="caution">
    <text evidence="1">The sequence shown here is derived from an EMBL/GenBank/DDBJ whole genome shotgun (WGS) entry which is preliminary data.</text>
</comment>
<dbReference type="AlphaFoldDB" id="A0A3M3FI80"/>
<organism evidence="1 2">
    <name type="scientific">Pseudomonas savastanoi pv. glycinea</name>
    <name type="common">Pseudomonas syringae pv. glycinea</name>
    <dbReference type="NCBI Taxonomy" id="318"/>
    <lineage>
        <taxon>Bacteria</taxon>
        <taxon>Pseudomonadati</taxon>
        <taxon>Pseudomonadota</taxon>
        <taxon>Gammaproteobacteria</taxon>
        <taxon>Pseudomonadales</taxon>
        <taxon>Pseudomonadaceae</taxon>
        <taxon>Pseudomonas</taxon>
    </lineage>
</organism>
<gene>
    <name evidence="1" type="ORF">ALQ74_200132</name>
</gene>
<evidence type="ECO:0000313" key="1">
    <source>
        <dbReference type="EMBL" id="RMM61607.1"/>
    </source>
</evidence>
<evidence type="ECO:0000313" key="2">
    <source>
        <dbReference type="Proteomes" id="UP000279057"/>
    </source>
</evidence>
<reference evidence="1 2" key="1">
    <citation type="submission" date="2018-08" db="EMBL/GenBank/DDBJ databases">
        <title>Recombination of ecologically and evolutionarily significant loci maintains genetic cohesion in the Pseudomonas syringae species complex.</title>
        <authorList>
            <person name="Dillon M."/>
            <person name="Thakur S."/>
            <person name="Almeida R.N.D."/>
            <person name="Weir B.S."/>
            <person name="Guttman D.S."/>
        </authorList>
    </citation>
    <scope>NUCLEOTIDE SEQUENCE [LARGE SCALE GENOMIC DNA]</scope>
    <source>
        <strain evidence="1 2">ICMP 4332</strain>
    </source>
</reference>
<proteinExistence type="predicted"/>
<dbReference type="EMBL" id="RBOM01000226">
    <property type="protein sequence ID" value="RMM61607.1"/>
    <property type="molecule type" value="Genomic_DNA"/>
</dbReference>
<sequence>MINAEKPAEFVTNRTRFMHRHFEMPMHQERRHNIT</sequence>
<dbReference type="Proteomes" id="UP000279057">
    <property type="component" value="Unassembled WGS sequence"/>
</dbReference>
<protein>
    <submittedName>
        <fullName evidence="1">Uncharacterized protein</fullName>
    </submittedName>
</protein>
<name>A0A3M3FI80_PSESG</name>
<accession>A0A3M3FI80</accession>